<name>A0A382TMH0_9ZZZZ</name>
<reference evidence="2" key="1">
    <citation type="submission" date="2018-05" db="EMBL/GenBank/DDBJ databases">
        <authorList>
            <person name="Lanie J.A."/>
            <person name="Ng W.-L."/>
            <person name="Kazmierczak K.M."/>
            <person name="Andrzejewski T.M."/>
            <person name="Davidsen T.M."/>
            <person name="Wayne K.J."/>
            <person name="Tettelin H."/>
            <person name="Glass J.I."/>
            <person name="Rusch D."/>
            <person name="Podicherti R."/>
            <person name="Tsui H.-C.T."/>
            <person name="Winkler M.E."/>
        </authorList>
    </citation>
    <scope>NUCLEOTIDE SEQUENCE</scope>
</reference>
<protein>
    <recommendedName>
        <fullName evidence="3">EamA domain-containing protein</fullName>
    </recommendedName>
</protein>
<evidence type="ECO:0000256" key="1">
    <source>
        <dbReference type="SAM" id="Phobius"/>
    </source>
</evidence>
<keyword evidence="1" id="KW-0472">Membrane</keyword>
<organism evidence="2">
    <name type="scientific">marine metagenome</name>
    <dbReference type="NCBI Taxonomy" id="408172"/>
    <lineage>
        <taxon>unclassified sequences</taxon>
        <taxon>metagenomes</taxon>
        <taxon>ecological metagenomes</taxon>
    </lineage>
</organism>
<gene>
    <name evidence="2" type="ORF">METZ01_LOCUS375525</name>
</gene>
<feature type="transmembrane region" description="Helical" evidence="1">
    <location>
        <begin position="6"/>
        <end position="25"/>
    </location>
</feature>
<evidence type="ECO:0000313" key="2">
    <source>
        <dbReference type="EMBL" id="SVD22671.1"/>
    </source>
</evidence>
<accession>A0A382TMH0</accession>
<dbReference type="EMBL" id="UINC01137375">
    <property type="protein sequence ID" value="SVD22671.1"/>
    <property type="molecule type" value="Genomic_DNA"/>
</dbReference>
<feature type="non-terminal residue" evidence="2">
    <location>
        <position position="53"/>
    </location>
</feature>
<keyword evidence="1" id="KW-1133">Transmembrane helix</keyword>
<proteinExistence type="predicted"/>
<sequence>MDRTIKAHIALFIANLIYGANYTIAKEAMPDYIMPFGFILLRVTGAFILFWGV</sequence>
<keyword evidence="1" id="KW-0812">Transmembrane</keyword>
<dbReference type="AlphaFoldDB" id="A0A382TMH0"/>
<evidence type="ECO:0008006" key="3">
    <source>
        <dbReference type="Google" id="ProtNLM"/>
    </source>
</evidence>
<feature type="transmembrane region" description="Helical" evidence="1">
    <location>
        <begin position="32"/>
        <end position="52"/>
    </location>
</feature>